<reference evidence="4" key="1">
    <citation type="journal article" date="2019" name="Int. J. Syst. Evol. Microbiol.">
        <title>The Global Catalogue of Microorganisms (GCM) 10K type strain sequencing project: providing services to taxonomists for standard genome sequencing and annotation.</title>
        <authorList>
            <consortium name="The Broad Institute Genomics Platform"/>
            <consortium name="The Broad Institute Genome Sequencing Center for Infectious Disease"/>
            <person name="Wu L."/>
            <person name="Ma J."/>
        </authorList>
    </citation>
    <scope>NUCLEOTIDE SEQUENCE [LARGE SCALE GENOMIC DNA]</scope>
    <source>
        <strain evidence="4">CCUG 56698</strain>
    </source>
</reference>
<accession>A0ABW2SIK8</accession>
<dbReference type="InterPro" id="IPR050982">
    <property type="entry name" value="Auxin_biosynth/cation_transpt"/>
</dbReference>
<dbReference type="EMBL" id="JBHTEF010000001">
    <property type="protein sequence ID" value="MFC7579690.1"/>
    <property type="molecule type" value="Genomic_DNA"/>
</dbReference>
<dbReference type="Proteomes" id="UP001596527">
    <property type="component" value="Unassembled WGS sequence"/>
</dbReference>
<feature type="compositionally biased region" description="Gly residues" evidence="2">
    <location>
        <begin position="321"/>
        <end position="337"/>
    </location>
</feature>
<evidence type="ECO:0000313" key="4">
    <source>
        <dbReference type="Proteomes" id="UP001596527"/>
    </source>
</evidence>
<evidence type="ECO:0000313" key="3">
    <source>
        <dbReference type="EMBL" id="MFC7579690.1"/>
    </source>
</evidence>
<dbReference type="Pfam" id="PF13738">
    <property type="entry name" value="Pyr_redox_3"/>
    <property type="match status" value="1"/>
</dbReference>
<protein>
    <submittedName>
        <fullName evidence="3">NAD(P)-binding domain-containing protein</fullName>
    </submittedName>
</protein>
<organism evidence="3 4">
    <name type="scientific">Schaalia naturae</name>
    <dbReference type="NCBI Taxonomy" id="635203"/>
    <lineage>
        <taxon>Bacteria</taxon>
        <taxon>Bacillati</taxon>
        <taxon>Actinomycetota</taxon>
        <taxon>Actinomycetes</taxon>
        <taxon>Actinomycetales</taxon>
        <taxon>Actinomycetaceae</taxon>
        <taxon>Schaalia</taxon>
    </lineage>
</organism>
<dbReference type="Pfam" id="PF13450">
    <property type="entry name" value="NAD_binding_8"/>
    <property type="match status" value="1"/>
</dbReference>
<feature type="region of interest" description="Disordered" evidence="2">
    <location>
        <begin position="316"/>
        <end position="337"/>
    </location>
</feature>
<name>A0ABW2SIK8_9ACTO</name>
<dbReference type="SUPFAM" id="SSF51905">
    <property type="entry name" value="FAD/NAD(P)-binding domain"/>
    <property type="match status" value="2"/>
</dbReference>
<sequence length="434" mass="46340">MAAPDERAGGEGWQAVVIGAGQAGLAAAHELARRGLRPSEDFAVLDASPGPGGAWRERWDSLTLGRAHRVADLPGLPLGSPDPRAPASRVVSDYYDRYERVFDLRVQRPVRVRAVRASGLAAPALRLGRPSLRSRAPGQTGESGVPRDTWLAVEAEAAGRPRTLLARMVISATGTWTHPYVPWVPGAPGFRGRQMHTAGYRRAEDLAGARVVVVGGGLSAVQFLLELAPVAASTTWATRRPPNFTRAAFDEQWGAEVERAVDRRTASGTPPASVVRTTGIPLLPEYLRGVREGVLVSRGMFDRVGLEGVRFSPDALTGEQARGGLGPSARDGSGGAGELVVPESWRPFEEPTWVEADVLFWNTGFRHALTHLAPLRLREPGGGIQMSSRVAVARDPRVLMVGYGSSASTLGATRAGREAGRVAVERLGPAARRR</sequence>
<keyword evidence="4" id="KW-1185">Reference proteome</keyword>
<dbReference type="PANTHER" id="PTHR43539">
    <property type="entry name" value="FLAVIN-BINDING MONOOXYGENASE-LIKE PROTEIN (AFU_ORTHOLOGUE AFUA_4G09220)"/>
    <property type="match status" value="1"/>
</dbReference>
<dbReference type="RefSeq" id="WP_380971121.1">
    <property type="nucleotide sequence ID" value="NZ_JBHTEF010000001.1"/>
</dbReference>
<gene>
    <name evidence="3" type="ORF">ACFQWG_00370</name>
</gene>
<dbReference type="PRINTS" id="PR00368">
    <property type="entry name" value="FADPNR"/>
</dbReference>
<dbReference type="PRINTS" id="PR00411">
    <property type="entry name" value="PNDRDTASEI"/>
</dbReference>
<dbReference type="Gene3D" id="3.50.50.60">
    <property type="entry name" value="FAD/NAD(P)-binding domain"/>
    <property type="match status" value="1"/>
</dbReference>
<proteinExistence type="predicted"/>
<evidence type="ECO:0000256" key="2">
    <source>
        <dbReference type="SAM" id="MobiDB-lite"/>
    </source>
</evidence>
<comment type="caution">
    <text evidence="3">The sequence shown here is derived from an EMBL/GenBank/DDBJ whole genome shotgun (WGS) entry which is preliminary data.</text>
</comment>
<evidence type="ECO:0000256" key="1">
    <source>
        <dbReference type="ARBA" id="ARBA00023002"/>
    </source>
</evidence>
<keyword evidence="1" id="KW-0560">Oxidoreductase</keyword>
<dbReference type="PANTHER" id="PTHR43539:SF78">
    <property type="entry name" value="FLAVIN-CONTAINING MONOOXYGENASE"/>
    <property type="match status" value="1"/>
</dbReference>
<dbReference type="InterPro" id="IPR036188">
    <property type="entry name" value="FAD/NAD-bd_sf"/>
</dbReference>